<gene>
    <name evidence="2" type="ORF">BECKUNK1418G_GA0071005_100913</name>
    <name evidence="3" type="ORF">BECKUNK1418H_GA0071006_102413</name>
</gene>
<evidence type="ECO:0000313" key="3">
    <source>
        <dbReference type="EMBL" id="VFK70116.1"/>
    </source>
</evidence>
<dbReference type="InterPro" id="IPR041049">
    <property type="entry name" value="DUF5615"/>
</dbReference>
<dbReference type="EMBL" id="CAADGD010000024">
    <property type="protein sequence ID" value="VFK70116.1"/>
    <property type="molecule type" value="Genomic_DNA"/>
</dbReference>
<organism evidence="3">
    <name type="scientific">Candidatus Kentrum sp. UNK</name>
    <dbReference type="NCBI Taxonomy" id="2126344"/>
    <lineage>
        <taxon>Bacteria</taxon>
        <taxon>Pseudomonadati</taxon>
        <taxon>Pseudomonadota</taxon>
        <taxon>Gammaproteobacteria</taxon>
        <taxon>Candidatus Kentrum</taxon>
    </lineage>
</organism>
<protein>
    <recommendedName>
        <fullName evidence="1">DUF5615 domain-containing protein</fullName>
    </recommendedName>
</protein>
<sequence>MRFLANENIPLASVHALRKVGHDVPVLSMTEESPGTSDEMVMRRACMENRIIVTFDRDYGELIFRRRLAASDGVLYFRFSLAIPLEPADYIARLIASGIELSGKFTTAERERVRQRSVRLHSDYH</sequence>
<reference evidence="3" key="1">
    <citation type="submission" date="2019-02" db="EMBL/GenBank/DDBJ databases">
        <authorList>
            <person name="Gruber-Vodicka R. H."/>
            <person name="Seah K. B. B."/>
        </authorList>
    </citation>
    <scope>NUCLEOTIDE SEQUENCE</scope>
    <source>
        <strain evidence="3">BECK_BY19</strain>
        <strain evidence="2">BECK_BY8</strain>
    </source>
</reference>
<dbReference type="EMBL" id="CAADFZ010000009">
    <property type="protein sequence ID" value="VFK59823.1"/>
    <property type="molecule type" value="Genomic_DNA"/>
</dbReference>
<accession>A0A451AVP0</accession>
<evidence type="ECO:0000259" key="1">
    <source>
        <dbReference type="Pfam" id="PF18480"/>
    </source>
</evidence>
<proteinExistence type="predicted"/>
<evidence type="ECO:0000313" key="2">
    <source>
        <dbReference type="EMBL" id="VFK59823.1"/>
    </source>
</evidence>
<name>A0A451AVP0_9GAMM</name>
<dbReference type="Pfam" id="PF18480">
    <property type="entry name" value="DUF5615"/>
    <property type="match status" value="1"/>
</dbReference>
<feature type="domain" description="DUF5615" evidence="1">
    <location>
        <begin position="1"/>
        <end position="110"/>
    </location>
</feature>
<dbReference type="AlphaFoldDB" id="A0A451AVP0"/>